<dbReference type="AlphaFoldDB" id="A0AAW0MTB4"/>
<dbReference type="Proteomes" id="UP001460270">
    <property type="component" value="Unassembled WGS sequence"/>
</dbReference>
<name>A0AAW0MTB4_9GOBI</name>
<reference evidence="3" key="1">
    <citation type="submission" date="2024-04" db="EMBL/GenBank/DDBJ databases">
        <title>Salinicola lusitanus LLJ914,a marine bacterium isolated from the Okinawa Trough.</title>
        <authorList>
            <person name="Li J."/>
        </authorList>
    </citation>
    <scope>NUCLEOTIDE SEQUENCE [LARGE SCALE GENOMIC DNA]</scope>
</reference>
<organism evidence="2 3">
    <name type="scientific">Mugilogobius chulae</name>
    <name type="common">yellowstripe goby</name>
    <dbReference type="NCBI Taxonomy" id="88201"/>
    <lineage>
        <taxon>Eukaryota</taxon>
        <taxon>Metazoa</taxon>
        <taxon>Chordata</taxon>
        <taxon>Craniata</taxon>
        <taxon>Vertebrata</taxon>
        <taxon>Euteleostomi</taxon>
        <taxon>Actinopterygii</taxon>
        <taxon>Neopterygii</taxon>
        <taxon>Teleostei</taxon>
        <taxon>Neoteleostei</taxon>
        <taxon>Acanthomorphata</taxon>
        <taxon>Gobiaria</taxon>
        <taxon>Gobiiformes</taxon>
        <taxon>Gobioidei</taxon>
        <taxon>Gobiidae</taxon>
        <taxon>Gobionellinae</taxon>
        <taxon>Mugilogobius</taxon>
    </lineage>
</organism>
<gene>
    <name evidence="2" type="ORF">WMY93_027199</name>
</gene>
<proteinExistence type="predicted"/>
<evidence type="ECO:0000313" key="3">
    <source>
        <dbReference type="Proteomes" id="UP001460270"/>
    </source>
</evidence>
<feature type="region of interest" description="Disordered" evidence="1">
    <location>
        <begin position="1"/>
        <end position="23"/>
    </location>
</feature>
<accession>A0AAW0MTB4</accession>
<sequence>MEMKERFSFHTPGTPFSRDHRAAGGVVSLSDPEEIGYSYFERLLYASLVMCSGKVPIGEDVKEGPEHGGGTMFSTGPGNTLGFVLKSLRRCVWAGKCRCQTTLDKAKKMDG</sequence>
<protein>
    <submittedName>
        <fullName evidence="2">Uncharacterized protein</fullName>
    </submittedName>
</protein>
<keyword evidence="3" id="KW-1185">Reference proteome</keyword>
<evidence type="ECO:0000256" key="1">
    <source>
        <dbReference type="SAM" id="MobiDB-lite"/>
    </source>
</evidence>
<evidence type="ECO:0000313" key="2">
    <source>
        <dbReference type="EMBL" id="KAK7884076.1"/>
    </source>
</evidence>
<comment type="caution">
    <text evidence="2">The sequence shown here is derived from an EMBL/GenBank/DDBJ whole genome shotgun (WGS) entry which is preliminary data.</text>
</comment>
<dbReference type="EMBL" id="JBBPFD010000020">
    <property type="protein sequence ID" value="KAK7884076.1"/>
    <property type="molecule type" value="Genomic_DNA"/>
</dbReference>